<dbReference type="Proteomes" id="UP000008743">
    <property type="component" value="Unassembled WGS sequence"/>
</dbReference>
<dbReference type="Pfam" id="PF09340">
    <property type="entry name" value="NuA4"/>
    <property type="match status" value="1"/>
</dbReference>
<dbReference type="PANTHER" id="PTHR13476">
    <property type="entry name" value="CHROMATIN MODIFICATION-RELATED PROTEIN MEAF6"/>
    <property type="match status" value="1"/>
</dbReference>
<keyword evidence="3" id="KW-0156">Chromatin regulator</keyword>
<evidence type="ECO:0000256" key="4">
    <source>
        <dbReference type="ARBA" id="ARBA00023015"/>
    </source>
</evidence>
<dbReference type="InParanoid" id="A0A0D2WVB6"/>
<evidence type="ECO:0000256" key="5">
    <source>
        <dbReference type="ARBA" id="ARBA00023054"/>
    </source>
</evidence>
<comment type="similarity">
    <text evidence="2">Belongs to the EAF6 family.</text>
</comment>
<dbReference type="InterPro" id="IPR015418">
    <property type="entry name" value="Eaf6"/>
</dbReference>
<gene>
    <name evidence="10" type="ORF">CAOG_006450</name>
</gene>
<keyword evidence="11" id="KW-1185">Reference proteome</keyword>
<keyword evidence="7" id="KW-0539">Nucleus</keyword>
<dbReference type="EMBL" id="KE346370">
    <property type="protein sequence ID" value="KJE96078.1"/>
    <property type="molecule type" value="Genomic_DNA"/>
</dbReference>
<dbReference type="GO" id="GO:0005634">
    <property type="term" value="C:nucleus"/>
    <property type="evidence" value="ECO:0007669"/>
    <property type="project" value="UniProtKB-SubCell"/>
</dbReference>
<dbReference type="AlphaFoldDB" id="A0A0D2WVB6"/>
<feature type="coiled-coil region" evidence="8">
    <location>
        <begin position="21"/>
        <end position="48"/>
    </location>
</feature>
<keyword evidence="5 8" id="KW-0175">Coiled coil</keyword>
<proteinExistence type="inferred from homology"/>
<evidence type="ECO:0000256" key="8">
    <source>
        <dbReference type="SAM" id="Coils"/>
    </source>
</evidence>
<dbReference type="OrthoDB" id="440324at2759"/>
<sequence>MSASGSAASASGAAASGGTIAANARAELEELLARKTQIDKSLQLLEQQIYAFEGSYLEDTQLYGNIIRGWDGYLSNRATNANDRQKRRFKDTDRLFSLSSCTSPMAAIMAEQSTQEDDDRLAKRRPKN</sequence>
<organism evidence="10 11">
    <name type="scientific">Capsaspora owczarzaki (strain ATCC 30864)</name>
    <dbReference type="NCBI Taxonomy" id="595528"/>
    <lineage>
        <taxon>Eukaryota</taxon>
        <taxon>Filasterea</taxon>
        <taxon>Capsaspora</taxon>
    </lineage>
</organism>
<reference evidence="11" key="1">
    <citation type="submission" date="2011-02" db="EMBL/GenBank/DDBJ databases">
        <title>The Genome Sequence of Capsaspora owczarzaki ATCC 30864.</title>
        <authorList>
            <person name="Russ C."/>
            <person name="Cuomo C."/>
            <person name="Burger G."/>
            <person name="Gray M.W."/>
            <person name="Holland P.W.H."/>
            <person name="King N."/>
            <person name="Lang F.B.F."/>
            <person name="Roger A.J."/>
            <person name="Ruiz-Trillo I."/>
            <person name="Young S.K."/>
            <person name="Zeng Q."/>
            <person name="Gargeya S."/>
            <person name="Alvarado L."/>
            <person name="Berlin A."/>
            <person name="Chapman S.B."/>
            <person name="Chen Z."/>
            <person name="Freedman E."/>
            <person name="Gellesch M."/>
            <person name="Goldberg J."/>
            <person name="Griggs A."/>
            <person name="Gujja S."/>
            <person name="Heilman E."/>
            <person name="Heiman D."/>
            <person name="Howarth C."/>
            <person name="Mehta T."/>
            <person name="Neiman D."/>
            <person name="Pearson M."/>
            <person name="Roberts A."/>
            <person name="Saif S."/>
            <person name="Shea T."/>
            <person name="Shenoy N."/>
            <person name="Sisk P."/>
            <person name="Stolte C."/>
            <person name="Sykes S."/>
            <person name="White J."/>
            <person name="Yandava C."/>
            <person name="Haas B."/>
            <person name="Nusbaum C."/>
            <person name="Birren B."/>
        </authorList>
    </citation>
    <scope>NUCLEOTIDE SEQUENCE</scope>
    <source>
        <strain evidence="11">ATCC 30864</strain>
    </source>
</reference>
<dbReference type="GO" id="GO:0000123">
    <property type="term" value="C:histone acetyltransferase complex"/>
    <property type="evidence" value="ECO:0007669"/>
    <property type="project" value="InterPro"/>
</dbReference>
<keyword evidence="6" id="KW-0804">Transcription</keyword>
<evidence type="ECO:0000313" key="11">
    <source>
        <dbReference type="Proteomes" id="UP000008743"/>
    </source>
</evidence>
<evidence type="ECO:0000256" key="6">
    <source>
        <dbReference type="ARBA" id="ARBA00023163"/>
    </source>
</evidence>
<evidence type="ECO:0000256" key="3">
    <source>
        <dbReference type="ARBA" id="ARBA00022853"/>
    </source>
</evidence>
<evidence type="ECO:0000256" key="1">
    <source>
        <dbReference type="ARBA" id="ARBA00004123"/>
    </source>
</evidence>
<evidence type="ECO:0000313" key="10">
    <source>
        <dbReference type="EMBL" id="KJE96078.1"/>
    </source>
</evidence>
<dbReference type="OMA" id="VVKGWDR"/>
<comment type="subcellular location">
    <subcellularLocation>
        <location evidence="1">Nucleus</location>
    </subcellularLocation>
</comment>
<protein>
    <recommendedName>
        <fullName evidence="12">Chromatin modification-related protein MEAF6</fullName>
    </recommendedName>
</protein>
<dbReference type="RefSeq" id="XP_004345199.1">
    <property type="nucleotide sequence ID" value="XM_004345149.2"/>
</dbReference>
<name>A0A0D2WVB6_CAPO3</name>
<evidence type="ECO:0008006" key="12">
    <source>
        <dbReference type="Google" id="ProtNLM"/>
    </source>
</evidence>
<evidence type="ECO:0000256" key="9">
    <source>
        <dbReference type="SAM" id="MobiDB-lite"/>
    </source>
</evidence>
<dbReference type="eggNOG" id="KOG3856">
    <property type="taxonomic scope" value="Eukaryota"/>
</dbReference>
<keyword evidence="4" id="KW-0805">Transcription regulation</keyword>
<evidence type="ECO:0000256" key="7">
    <source>
        <dbReference type="ARBA" id="ARBA00023242"/>
    </source>
</evidence>
<dbReference type="GO" id="GO:0006325">
    <property type="term" value="P:chromatin organization"/>
    <property type="evidence" value="ECO:0007669"/>
    <property type="project" value="UniProtKB-KW"/>
</dbReference>
<dbReference type="PhylomeDB" id="A0A0D2WVB6"/>
<evidence type="ECO:0000256" key="2">
    <source>
        <dbReference type="ARBA" id="ARBA00010916"/>
    </source>
</evidence>
<accession>A0A0D2WVB6</accession>
<dbReference type="STRING" id="595528.A0A0D2WVB6"/>
<dbReference type="FunCoup" id="A0A0D2WVB6">
    <property type="interactions" value="226"/>
</dbReference>
<feature type="region of interest" description="Disordered" evidence="9">
    <location>
        <begin position="109"/>
        <end position="128"/>
    </location>
</feature>